<dbReference type="PANTHER" id="PTHR12910">
    <property type="entry name" value="NADH-UBIQUINONE OXIDOREDUCTASE SUBUNIT B17.2"/>
    <property type="match status" value="1"/>
</dbReference>
<name>A0A8J5XVP2_DIALT</name>
<protein>
    <recommendedName>
        <fullName evidence="2">NADH dehydrogenase [ubiquinone] 1 alpha subcomplex subunit 12</fullName>
    </recommendedName>
</protein>
<dbReference type="PANTHER" id="PTHR12910:SF2">
    <property type="entry name" value="NADH DEHYDROGENASE [UBIQUINONE] 1 ALPHA SUBCOMPLEX SUBUNIT 12"/>
    <property type="match status" value="1"/>
</dbReference>
<dbReference type="InterPro" id="IPR007763">
    <property type="entry name" value="NDUFA12"/>
</dbReference>
<dbReference type="OrthoDB" id="274641at2759"/>
<comment type="caution">
    <text evidence="3">The sequence shown here is derived from an EMBL/GenBank/DDBJ whole genome shotgun (WGS) entry which is preliminary data.</text>
</comment>
<comment type="similarity">
    <text evidence="1 2">Belongs to the complex I NDUFA12 subunit family.</text>
</comment>
<gene>
    <name evidence="3" type="ORF">KFE25_006316</name>
</gene>
<keyword evidence="2" id="KW-0249">Electron transport</keyword>
<dbReference type="EMBL" id="JAGTXO010000002">
    <property type="protein sequence ID" value="KAG8469861.1"/>
    <property type="molecule type" value="Genomic_DNA"/>
</dbReference>
<dbReference type="Pfam" id="PF05071">
    <property type="entry name" value="NDUFA12"/>
    <property type="match status" value="1"/>
</dbReference>
<keyword evidence="2" id="KW-0496">Mitochondrion</keyword>
<keyword evidence="2" id="KW-0813">Transport</keyword>
<accession>A0A8J5XVP2</accession>
<sequence length="188" mass="21787">MPRLLPTHPKAYTSIQYPFADQLKKFAQELRIGGLFHAVNRLRQMNHLRVGRLVGEDTNGNKYYENTNVAYGRSRWVEPKVPLVAFEMDKYYDSSQVTPEWHGWLHYMSDKPGPIVKAEFGQTWTVPHKQNPSIDRSMHYTPPGHWKNTLTRGRIGPKYEAWAPDAADAAARLPLRNYSDNTHTLRIE</sequence>
<evidence type="ECO:0000313" key="3">
    <source>
        <dbReference type="EMBL" id="KAG8469861.1"/>
    </source>
</evidence>
<evidence type="ECO:0000313" key="4">
    <source>
        <dbReference type="Proteomes" id="UP000751190"/>
    </source>
</evidence>
<evidence type="ECO:0000256" key="1">
    <source>
        <dbReference type="ARBA" id="ARBA00007355"/>
    </source>
</evidence>
<evidence type="ECO:0000256" key="2">
    <source>
        <dbReference type="RuleBase" id="RU363103"/>
    </source>
</evidence>
<reference evidence="3" key="1">
    <citation type="submission" date="2021-05" db="EMBL/GenBank/DDBJ databases">
        <title>The genome of the haptophyte Pavlova lutheri (Diacronema luteri, Pavlovales) - a model for lipid biosynthesis in eukaryotic algae.</title>
        <authorList>
            <person name="Hulatt C.J."/>
            <person name="Posewitz M.C."/>
        </authorList>
    </citation>
    <scope>NUCLEOTIDE SEQUENCE</scope>
    <source>
        <strain evidence="3">NIVA-4/92</strain>
    </source>
</reference>
<proteinExistence type="inferred from homology"/>
<dbReference type="AlphaFoldDB" id="A0A8J5XVP2"/>
<organism evidence="3 4">
    <name type="scientific">Diacronema lutheri</name>
    <name type="common">Unicellular marine alga</name>
    <name type="synonym">Monochrysis lutheri</name>
    <dbReference type="NCBI Taxonomy" id="2081491"/>
    <lineage>
        <taxon>Eukaryota</taxon>
        <taxon>Haptista</taxon>
        <taxon>Haptophyta</taxon>
        <taxon>Pavlovophyceae</taxon>
        <taxon>Pavlovales</taxon>
        <taxon>Pavlovaceae</taxon>
        <taxon>Diacronema</taxon>
    </lineage>
</organism>
<dbReference type="GO" id="GO:0005743">
    <property type="term" value="C:mitochondrial inner membrane"/>
    <property type="evidence" value="ECO:0007669"/>
    <property type="project" value="UniProtKB-SubCell"/>
</dbReference>
<keyword evidence="2" id="KW-0999">Mitochondrion inner membrane</keyword>
<keyword evidence="4" id="KW-1185">Reference proteome</keyword>
<comment type="subcellular location">
    <subcellularLocation>
        <location evidence="2">Mitochondrion inner membrane</location>
        <topology evidence="2">Peripheral membrane protein</topology>
        <orientation evidence="2">Matrix side</orientation>
    </subcellularLocation>
</comment>
<keyword evidence="2" id="KW-0472">Membrane</keyword>
<dbReference type="Proteomes" id="UP000751190">
    <property type="component" value="Unassembled WGS sequence"/>
</dbReference>
<comment type="function">
    <text evidence="2">Accessory subunit of the mitochondrial membrane respiratory chain NADH dehydrogenase (Complex I), that is believed not to be involved in catalysis. Complex I functions in the transfer of electrons from NADH to the respiratory chain. The immediate electron acceptor for the enzyme is believed to be ubiquinone.</text>
</comment>
<keyword evidence="2" id="KW-0679">Respiratory chain</keyword>
<dbReference type="GO" id="GO:0045271">
    <property type="term" value="C:respiratory chain complex I"/>
    <property type="evidence" value="ECO:0007669"/>
    <property type="project" value="InterPro"/>
</dbReference>
<dbReference type="GO" id="GO:0006979">
    <property type="term" value="P:response to oxidative stress"/>
    <property type="evidence" value="ECO:0007669"/>
    <property type="project" value="TreeGrafter"/>
</dbReference>
<dbReference type="OMA" id="YYENTNV"/>